<proteinExistence type="predicted"/>
<dbReference type="InterPro" id="IPR012336">
    <property type="entry name" value="Thioredoxin-like_fold"/>
</dbReference>
<dbReference type="AlphaFoldDB" id="A0A4R1MZW6"/>
<organism evidence="2 3">
    <name type="scientific">Natranaerovirga hydrolytica</name>
    <dbReference type="NCBI Taxonomy" id="680378"/>
    <lineage>
        <taxon>Bacteria</taxon>
        <taxon>Bacillati</taxon>
        <taxon>Bacillota</taxon>
        <taxon>Clostridia</taxon>
        <taxon>Lachnospirales</taxon>
        <taxon>Natranaerovirgaceae</taxon>
        <taxon>Natranaerovirga</taxon>
    </lineage>
</organism>
<reference evidence="2 3" key="1">
    <citation type="submission" date="2019-03" db="EMBL/GenBank/DDBJ databases">
        <title>Genomic Encyclopedia of Type Strains, Phase IV (KMG-IV): sequencing the most valuable type-strain genomes for metagenomic binning, comparative biology and taxonomic classification.</title>
        <authorList>
            <person name="Goeker M."/>
        </authorList>
    </citation>
    <scope>NUCLEOTIDE SEQUENCE [LARGE SCALE GENOMIC DNA]</scope>
    <source>
        <strain evidence="2 3">DSM 24176</strain>
    </source>
</reference>
<evidence type="ECO:0000313" key="2">
    <source>
        <dbReference type="EMBL" id="TCK98745.1"/>
    </source>
</evidence>
<dbReference type="PANTHER" id="PTHR36450">
    <property type="entry name" value="THIOREDOXIN"/>
    <property type="match status" value="1"/>
</dbReference>
<dbReference type="OrthoDB" id="9800630at2"/>
<keyword evidence="3" id="KW-1185">Reference proteome</keyword>
<gene>
    <name evidence="2" type="ORF">EDC19_1180</name>
</gene>
<sequence>MDVKVLGACCKTSQKMLENTKEAVKMMGLDVEVENIGDIEEISKYGIMTTPGLVVDGKVLSYGKLLKPKAIVKLIKKMGS</sequence>
<dbReference type="InterPro" id="IPR036249">
    <property type="entry name" value="Thioredoxin-like_sf"/>
</dbReference>
<dbReference type="Pfam" id="PF13192">
    <property type="entry name" value="Thioredoxin_3"/>
    <property type="match status" value="1"/>
</dbReference>
<dbReference type="Gene3D" id="3.40.30.10">
    <property type="entry name" value="Glutaredoxin"/>
    <property type="match status" value="1"/>
</dbReference>
<name>A0A4R1MZW6_9FIRM</name>
<evidence type="ECO:0000313" key="3">
    <source>
        <dbReference type="Proteomes" id="UP000294545"/>
    </source>
</evidence>
<dbReference type="EMBL" id="SMGQ01000011">
    <property type="protein sequence ID" value="TCK98745.1"/>
    <property type="molecule type" value="Genomic_DNA"/>
</dbReference>
<dbReference type="SUPFAM" id="SSF52833">
    <property type="entry name" value="Thioredoxin-like"/>
    <property type="match status" value="1"/>
</dbReference>
<dbReference type="Proteomes" id="UP000294545">
    <property type="component" value="Unassembled WGS sequence"/>
</dbReference>
<protein>
    <submittedName>
        <fullName evidence="2">Small redox-active disulfide protein 2</fullName>
    </submittedName>
</protein>
<dbReference type="InterPro" id="IPR005243">
    <property type="entry name" value="THIRX-like_proc"/>
</dbReference>
<dbReference type="PANTHER" id="PTHR36450:SF1">
    <property type="entry name" value="THIOREDOXIN"/>
    <property type="match status" value="1"/>
</dbReference>
<accession>A0A4R1MZW6</accession>
<dbReference type="RefSeq" id="WP_132281840.1">
    <property type="nucleotide sequence ID" value="NZ_SMGQ01000011.1"/>
</dbReference>
<comment type="caution">
    <text evidence="2">The sequence shown here is derived from an EMBL/GenBank/DDBJ whole genome shotgun (WGS) entry which is preliminary data.</text>
</comment>
<feature type="domain" description="Thioredoxin-like fold" evidence="1">
    <location>
        <begin position="1"/>
        <end position="76"/>
    </location>
</feature>
<dbReference type="NCBIfam" id="TIGR00412">
    <property type="entry name" value="redox_disulf_2"/>
    <property type="match status" value="1"/>
</dbReference>
<evidence type="ECO:0000259" key="1">
    <source>
        <dbReference type="Pfam" id="PF13192"/>
    </source>
</evidence>